<sequence length="197" mass="22398">MRKITTREAQFSYPDAAKIDGEQFDKISLYSVKNGLRSLWGYQFALAGVMQLLSAWDYNRAFSKGNNFVNHYDDNDMPGGKYVMLSSYAKSDSEIYHAFTLTAGQYKRFALSYKVGSYNQRKGLCTVAVQLYVGDRLVKELLSQQFGNYDKSEWHPQQVTDDLPADVTEIRFRVNPIGELRNNAIAFTDIILRAGGD</sequence>
<protein>
    <submittedName>
        <fullName evidence="1">Uncharacterized protein</fullName>
    </submittedName>
</protein>
<dbReference type="RefSeq" id="WP_010944204.1">
    <property type="nucleotide sequence ID" value="NC_002940.2"/>
</dbReference>
<organism evidence="1 2">
    <name type="scientific">Haemophilus ducreyi (strain 35000HP / ATCC 700724)</name>
    <dbReference type="NCBI Taxonomy" id="233412"/>
    <lineage>
        <taxon>Bacteria</taxon>
        <taxon>Pseudomonadati</taxon>
        <taxon>Pseudomonadota</taxon>
        <taxon>Gammaproteobacteria</taxon>
        <taxon>Pasteurellales</taxon>
        <taxon>Pasteurellaceae</taxon>
        <taxon>Haemophilus</taxon>
    </lineage>
</organism>
<dbReference type="HOGENOM" id="CLU_1382421_0_0_6"/>
<reference evidence="2" key="1">
    <citation type="submission" date="2003-06" db="EMBL/GenBank/DDBJ databases">
        <title>The complete genome sequence of Haemophilus ducreyi.</title>
        <authorList>
            <person name="Munson R.S. Jr."/>
            <person name="Ray W.C."/>
            <person name="Mahairas G."/>
            <person name="Sabo P."/>
            <person name="Mungur R."/>
            <person name="Johnson L."/>
            <person name="Nguyen D."/>
            <person name="Wang J."/>
            <person name="Forst C."/>
            <person name="Hood L."/>
        </authorList>
    </citation>
    <scope>NUCLEOTIDE SEQUENCE [LARGE SCALE GENOMIC DNA]</scope>
    <source>
        <strain evidence="2">35000HP / ATCC 700724</strain>
    </source>
</reference>
<proteinExistence type="predicted"/>
<accession>Q7VPD1</accession>
<evidence type="ECO:0000313" key="2">
    <source>
        <dbReference type="Proteomes" id="UP000001022"/>
    </source>
</evidence>
<dbReference type="AlphaFoldDB" id="Q7VPD1"/>
<gene>
    <name evidence="1" type="ordered locus">HD_0155</name>
</gene>
<dbReference type="KEGG" id="hdu:HD_0155"/>
<keyword evidence="2" id="KW-1185">Reference proteome</keyword>
<dbReference type="Proteomes" id="UP000001022">
    <property type="component" value="Chromosome"/>
</dbReference>
<evidence type="ECO:0000313" key="1">
    <source>
        <dbReference type="EMBL" id="AAP95150.1"/>
    </source>
</evidence>
<name>Q7VPD1_HAEDU</name>
<dbReference type="eggNOG" id="COG4733">
    <property type="taxonomic scope" value="Bacteria"/>
</dbReference>
<dbReference type="STRING" id="233412.HD_0155"/>
<dbReference type="EMBL" id="AE017143">
    <property type="protein sequence ID" value="AAP95150.1"/>
    <property type="molecule type" value="Genomic_DNA"/>
</dbReference>